<evidence type="ECO:0000256" key="10">
    <source>
        <dbReference type="PIRNR" id="PIRNR015601"/>
    </source>
</evidence>
<dbReference type="Gene3D" id="3.40.1280.10">
    <property type="match status" value="1"/>
</dbReference>
<dbReference type="eggNOG" id="COG1385">
    <property type="taxonomic scope" value="Bacteria"/>
</dbReference>
<comment type="similarity">
    <text evidence="2 10">Belongs to the RNA methyltransferase RsmE family.</text>
</comment>
<dbReference type="SUPFAM" id="SSF88697">
    <property type="entry name" value="PUA domain-like"/>
    <property type="match status" value="1"/>
</dbReference>
<dbReference type="PANTHER" id="PTHR30027:SF3">
    <property type="entry name" value="16S RRNA (URACIL(1498)-N(3))-METHYLTRANSFERASE"/>
    <property type="match status" value="1"/>
</dbReference>
<evidence type="ECO:0000259" key="12">
    <source>
        <dbReference type="Pfam" id="PF20260"/>
    </source>
</evidence>
<evidence type="ECO:0000256" key="2">
    <source>
        <dbReference type="ARBA" id="ARBA00005528"/>
    </source>
</evidence>
<keyword evidence="4 10" id="KW-0698">rRNA processing</keyword>
<dbReference type="EMBL" id="CP006585">
    <property type="protein sequence ID" value="AGW14051.1"/>
    <property type="molecule type" value="Genomic_DNA"/>
</dbReference>
<comment type="function">
    <text evidence="8 10">Specifically methylates the N3 position of the uracil ring of uridine 1498 (m3U1498) in 16S rRNA. Acts on the fully assembled 30S ribosomal subunit.</text>
</comment>
<evidence type="ECO:0000313" key="14">
    <source>
        <dbReference type="Proteomes" id="UP000016587"/>
    </source>
</evidence>
<dbReference type="RefSeq" id="WP_021761004.1">
    <property type="nucleotide sequence ID" value="NC_022444.1"/>
</dbReference>
<keyword evidence="6 10" id="KW-0808">Transferase</keyword>
<gene>
    <name evidence="13" type="ORF">DGI_2297</name>
</gene>
<dbReference type="InterPro" id="IPR046886">
    <property type="entry name" value="RsmE_MTase_dom"/>
</dbReference>
<evidence type="ECO:0000256" key="7">
    <source>
        <dbReference type="ARBA" id="ARBA00022691"/>
    </source>
</evidence>
<evidence type="ECO:0000256" key="9">
    <source>
        <dbReference type="ARBA" id="ARBA00047944"/>
    </source>
</evidence>
<dbReference type="GO" id="GO:0005737">
    <property type="term" value="C:cytoplasm"/>
    <property type="evidence" value="ECO:0007669"/>
    <property type="project" value="UniProtKB-SubCell"/>
</dbReference>
<dbReference type="InterPro" id="IPR015947">
    <property type="entry name" value="PUA-like_sf"/>
</dbReference>
<dbReference type="PANTHER" id="PTHR30027">
    <property type="entry name" value="RIBOSOMAL RNA SMALL SUBUNIT METHYLTRANSFERASE E"/>
    <property type="match status" value="1"/>
</dbReference>
<dbReference type="GO" id="GO:0070475">
    <property type="term" value="P:rRNA base methylation"/>
    <property type="evidence" value="ECO:0007669"/>
    <property type="project" value="TreeGrafter"/>
</dbReference>
<evidence type="ECO:0000256" key="4">
    <source>
        <dbReference type="ARBA" id="ARBA00022552"/>
    </source>
</evidence>
<dbReference type="PATRIC" id="fig|1121448.10.peg.2250"/>
<dbReference type="GO" id="GO:0070042">
    <property type="term" value="F:rRNA (uridine-N3-)-methyltransferase activity"/>
    <property type="evidence" value="ECO:0007669"/>
    <property type="project" value="TreeGrafter"/>
</dbReference>
<evidence type="ECO:0000259" key="11">
    <source>
        <dbReference type="Pfam" id="PF04452"/>
    </source>
</evidence>
<protein>
    <recommendedName>
        <fullName evidence="10">Ribosomal RNA small subunit methyltransferase E</fullName>
        <ecNumber evidence="10">2.1.1.193</ecNumber>
    </recommendedName>
</protein>
<comment type="subcellular location">
    <subcellularLocation>
        <location evidence="1 10">Cytoplasm</location>
    </subcellularLocation>
</comment>
<dbReference type="Pfam" id="PF20260">
    <property type="entry name" value="PUA_4"/>
    <property type="match status" value="1"/>
</dbReference>
<keyword evidence="3 10" id="KW-0963">Cytoplasm</keyword>
<dbReference type="HOGENOM" id="CLU_067442_2_0_7"/>
<keyword evidence="5 10" id="KW-0489">Methyltransferase</keyword>
<keyword evidence="14" id="KW-1185">Reference proteome</keyword>
<sequence>MHRFHLPPEAWDTAADVLRLDGPEAHHAARVLRLEAGEDIALFDGQGRRAVCRILDVKKQHLALEVLEQAQDPPPAAPTILALGFSKAIRRSWLLEKAVELNAAGLWFWQADRSQGRIPEDVKESWQGALVAAGKQCGVSHLPDVRTFPGGLEAVLQETAAMQTVVLWEEQDQPAPVLPQAVIRLPAPCCFLLGPEGGFSPREVQVFQHAQTLAASLGPSILRWETAALTVLALRFWGQAGATGDA</sequence>
<accession>T2GD71</accession>
<evidence type="ECO:0000256" key="6">
    <source>
        <dbReference type="ARBA" id="ARBA00022679"/>
    </source>
</evidence>
<evidence type="ECO:0000256" key="1">
    <source>
        <dbReference type="ARBA" id="ARBA00004496"/>
    </source>
</evidence>
<keyword evidence="7 10" id="KW-0949">S-adenosyl-L-methionine</keyword>
<dbReference type="InterPro" id="IPR006700">
    <property type="entry name" value="RsmE"/>
</dbReference>
<feature type="domain" description="Ribosomal RNA small subunit methyltransferase E PUA-like" evidence="12">
    <location>
        <begin position="20"/>
        <end position="66"/>
    </location>
</feature>
<comment type="catalytic activity">
    <reaction evidence="9 10">
        <text>uridine(1498) in 16S rRNA + S-adenosyl-L-methionine = N(3)-methyluridine(1498) in 16S rRNA + S-adenosyl-L-homocysteine + H(+)</text>
        <dbReference type="Rhea" id="RHEA:42920"/>
        <dbReference type="Rhea" id="RHEA-COMP:10283"/>
        <dbReference type="Rhea" id="RHEA-COMP:10284"/>
        <dbReference type="ChEBI" id="CHEBI:15378"/>
        <dbReference type="ChEBI" id="CHEBI:57856"/>
        <dbReference type="ChEBI" id="CHEBI:59789"/>
        <dbReference type="ChEBI" id="CHEBI:65315"/>
        <dbReference type="ChEBI" id="CHEBI:74502"/>
        <dbReference type="EC" id="2.1.1.193"/>
    </reaction>
</comment>
<dbReference type="CDD" id="cd18084">
    <property type="entry name" value="RsmE-like"/>
    <property type="match status" value="1"/>
</dbReference>
<dbReference type="InterPro" id="IPR029028">
    <property type="entry name" value="Alpha/beta_knot_MTases"/>
</dbReference>
<evidence type="ECO:0000256" key="3">
    <source>
        <dbReference type="ARBA" id="ARBA00022490"/>
    </source>
</evidence>
<reference evidence="13 14" key="1">
    <citation type="journal article" date="2013" name="J. Bacteriol.">
        <title>Roles of HynAB and Ech, the only two hydrogenases found in the model sulfate reducer Desulfovibrio gigas.</title>
        <authorList>
            <person name="Morais-Silva F.O."/>
            <person name="Santos C.I."/>
            <person name="Rodrigues R."/>
            <person name="Pereira I.A."/>
            <person name="Rodrigues-Pousada C."/>
        </authorList>
    </citation>
    <scope>NUCLEOTIDE SEQUENCE [LARGE SCALE GENOMIC DNA]</scope>
    <source>
        <strain evidence="14">ATCC 19364 / DSM 1382 / NCIMB 9332 / VKM B-1759</strain>
    </source>
</reference>
<dbReference type="STRING" id="1121448.DGI_2297"/>
<dbReference type="AlphaFoldDB" id="T2GD71"/>
<dbReference type="InterPro" id="IPR046887">
    <property type="entry name" value="RsmE_PUA-like"/>
</dbReference>
<dbReference type="PIRSF" id="PIRSF015601">
    <property type="entry name" value="MTase_slr0722"/>
    <property type="match status" value="1"/>
</dbReference>
<evidence type="ECO:0000313" key="13">
    <source>
        <dbReference type="EMBL" id="AGW14051.1"/>
    </source>
</evidence>
<dbReference type="NCBIfam" id="TIGR00046">
    <property type="entry name" value="RsmE family RNA methyltransferase"/>
    <property type="match status" value="1"/>
</dbReference>
<dbReference type="Proteomes" id="UP000016587">
    <property type="component" value="Chromosome"/>
</dbReference>
<dbReference type="OrthoDB" id="9815641at2"/>
<dbReference type="EC" id="2.1.1.193" evidence="10"/>
<proteinExistence type="inferred from homology"/>
<name>T2GD71_MEGG1</name>
<dbReference type="Pfam" id="PF04452">
    <property type="entry name" value="Methyltrans_RNA"/>
    <property type="match status" value="1"/>
</dbReference>
<reference evidence="14" key="2">
    <citation type="submission" date="2013-07" db="EMBL/GenBank/DDBJ databases">
        <authorList>
            <person name="Morais-Silva F.O."/>
            <person name="Rezende A.M."/>
            <person name="Pimentel C."/>
            <person name="Resende D.M."/>
            <person name="Santos C.I."/>
            <person name="Clemente C."/>
            <person name="de Oliveira L.M."/>
            <person name="da Silva S.M."/>
            <person name="Costa D.A."/>
            <person name="Varela-Raposo A."/>
            <person name="Horacio E.C.A."/>
            <person name="Matos M."/>
            <person name="Flores O."/>
            <person name="Ruiz J.C."/>
            <person name="Rodrigues-Pousada C."/>
        </authorList>
    </citation>
    <scope>NUCLEOTIDE SEQUENCE [LARGE SCALE GENOMIC DNA]</scope>
    <source>
        <strain evidence="14">ATCC 19364 / DSM 1382 / NCIMB 9332 / VKM B-1759</strain>
    </source>
</reference>
<evidence type="ECO:0000256" key="8">
    <source>
        <dbReference type="ARBA" id="ARBA00025699"/>
    </source>
</evidence>
<dbReference type="InterPro" id="IPR029026">
    <property type="entry name" value="tRNA_m1G_MTases_N"/>
</dbReference>
<organism evidence="13 14">
    <name type="scientific">Megalodesulfovibrio gigas (strain ATCC 19364 / DSM 1382 / NCIMB 9332 / VKM B-1759)</name>
    <name type="common">Desulfovibrio gigas</name>
    <dbReference type="NCBI Taxonomy" id="1121448"/>
    <lineage>
        <taxon>Bacteria</taxon>
        <taxon>Pseudomonadati</taxon>
        <taxon>Thermodesulfobacteriota</taxon>
        <taxon>Desulfovibrionia</taxon>
        <taxon>Desulfovibrionales</taxon>
        <taxon>Desulfovibrionaceae</taxon>
        <taxon>Megalodesulfovibrio</taxon>
    </lineage>
</organism>
<evidence type="ECO:0000256" key="5">
    <source>
        <dbReference type="ARBA" id="ARBA00022603"/>
    </source>
</evidence>
<dbReference type="KEGG" id="dgg:DGI_2297"/>
<dbReference type="SUPFAM" id="SSF75217">
    <property type="entry name" value="alpha/beta knot"/>
    <property type="match status" value="1"/>
</dbReference>
<feature type="domain" description="Ribosomal RNA small subunit methyltransferase E methyltransferase" evidence="11">
    <location>
        <begin position="78"/>
        <end position="234"/>
    </location>
</feature>